<evidence type="ECO:0000313" key="6">
    <source>
        <dbReference type="Proteomes" id="UP000215465"/>
    </source>
</evidence>
<dbReference type="Pfam" id="PF00717">
    <property type="entry name" value="Peptidase_S24"/>
    <property type="match status" value="1"/>
</dbReference>
<dbReference type="InterPro" id="IPR036286">
    <property type="entry name" value="LexA/Signal_pep-like_sf"/>
</dbReference>
<organism evidence="5 6">
    <name type="scientific">Eikenella corrodens</name>
    <dbReference type="NCBI Taxonomy" id="539"/>
    <lineage>
        <taxon>Bacteria</taxon>
        <taxon>Pseudomonadati</taxon>
        <taxon>Pseudomonadota</taxon>
        <taxon>Betaproteobacteria</taxon>
        <taxon>Neisseriales</taxon>
        <taxon>Neisseriaceae</taxon>
        <taxon>Eikenella</taxon>
    </lineage>
</organism>
<evidence type="ECO:0000256" key="3">
    <source>
        <dbReference type="ARBA" id="ARBA00023163"/>
    </source>
</evidence>
<keyword evidence="1" id="KW-0805">Transcription regulation</keyword>
<dbReference type="KEGG" id="ecor:SAMEA4412678_1007"/>
<accession>A0A8B4G7I3</accession>
<feature type="domain" description="Peptidase S24/S26A/S26B/S26C" evidence="4">
    <location>
        <begin position="35"/>
        <end position="130"/>
    </location>
</feature>
<dbReference type="Gene3D" id="2.10.109.10">
    <property type="entry name" value="Umud Fragment, subunit A"/>
    <property type="match status" value="1"/>
</dbReference>
<keyword evidence="3" id="KW-0804">Transcription</keyword>
<keyword evidence="2" id="KW-0238">DNA-binding</keyword>
<reference evidence="5 6" key="1">
    <citation type="submission" date="2017-06" db="EMBL/GenBank/DDBJ databases">
        <authorList>
            <consortium name="Pathogen Informatics"/>
        </authorList>
    </citation>
    <scope>NUCLEOTIDE SEQUENCE [LARGE SCALE GENOMIC DNA]</scope>
    <source>
        <strain evidence="5 6">NCTC10596</strain>
    </source>
</reference>
<dbReference type="InterPro" id="IPR015927">
    <property type="entry name" value="Peptidase_S24_S26A/B/C"/>
</dbReference>
<dbReference type="GeneID" id="60769898"/>
<dbReference type="InterPro" id="IPR039418">
    <property type="entry name" value="LexA-like"/>
</dbReference>
<evidence type="ECO:0000256" key="2">
    <source>
        <dbReference type="ARBA" id="ARBA00023125"/>
    </source>
</evidence>
<dbReference type="AlphaFoldDB" id="A0A8B4G7I3"/>
<gene>
    <name evidence="5" type="ORF">SAMEA4412678_01007</name>
</gene>
<dbReference type="GO" id="GO:0003677">
    <property type="term" value="F:DNA binding"/>
    <property type="evidence" value="ECO:0007669"/>
    <property type="project" value="UniProtKB-KW"/>
</dbReference>
<name>A0A8B4G7I3_EIKCO</name>
<evidence type="ECO:0000259" key="4">
    <source>
        <dbReference type="Pfam" id="PF00717"/>
    </source>
</evidence>
<dbReference type="PANTHER" id="PTHR40661">
    <property type="match status" value="1"/>
</dbReference>
<sequence length="138" mass="15335">MSKTPSAIPARLIGNGDKPIDQAEKQPAPLALSNELADRLSIHLENCGFFMADGIAMKPTFEGECLILADLSDTILKDGKIYCLEIGAHRWVRRVQVLLDKIILMADNPDYADMEISGEDLNRLNVLGRVRGVWRTFP</sequence>
<dbReference type="EMBL" id="LT906482">
    <property type="protein sequence ID" value="SNW08413.1"/>
    <property type="molecule type" value="Genomic_DNA"/>
</dbReference>
<dbReference type="CDD" id="cd06529">
    <property type="entry name" value="S24_LexA-like"/>
    <property type="match status" value="1"/>
</dbReference>
<dbReference type="PANTHER" id="PTHR40661:SF3">
    <property type="entry name" value="FELS-1 PROPHAGE TRANSCRIPTIONAL REGULATOR"/>
    <property type="match status" value="1"/>
</dbReference>
<dbReference type="RefSeq" id="WP_003824502.1">
    <property type="nucleotide sequence ID" value="NZ_CAUTFU010000051.1"/>
</dbReference>
<dbReference type="SUPFAM" id="SSF51306">
    <property type="entry name" value="LexA/Signal peptidase"/>
    <property type="match status" value="1"/>
</dbReference>
<proteinExistence type="predicted"/>
<evidence type="ECO:0000313" key="5">
    <source>
        <dbReference type="EMBL" id="SNW08413.1"/>
    </source>
</evidence>
<dbReference type="Proteomes" id="UP000215465">
    <property type="component" value="Chromosome 1"/>
</dbReference>
<evidence type="ECO:0000256" key="1">
    <source>
        <dbReference type="ARBA" id="ARBA00023015"/>
    </source>
</evidence>
<protein>
    <submittedName>
        <fullName evidence="5">Uncharacterized HTH-type transcriptional regulator HI_1476</fullName>
    </submittedName>
</protein>